<organism evidence="1 2">
    <name type="scientific">Pleurotus eryngii</name>
    <name type="common">Boletus of the steppes</name>
    <dbReference type="NCBI Taxonomy" id="5323"/>
    <lineage>
        <taxon>Eukaryota</taxon>
        <taxon>Fungi</taxon>
        <taxon>Dikarya</taxon>
        <taxon>Basidiomycota</taxon>
        <taxon>Agaricomycotina</taxon>
        <taxon>Agaricomycetes</taxon>
        <taxon>Agaricomycetidae</taxon>
        <taxon>Agaricales</taxon>
        <taxon>Pleurotineae</taxon>
        <taxon>Pleurotaceae</taxon>
        <taxon>Pleurotus</taxon>
    </lineage>
</organism>
<dbReference type="OrthoDB" id="2679495at2759"/>
<protein>
    <submittedName>
        <fullName evidence="1">Uncharacterized protein</fullName>
    </submittedName>
</protein>
<proteinExistence type="predicted"/>
<accession>A0A9P5ZT17</accession>
<reference evidence="1" key="1">
    <citation type="submission" date="2020-11" db="EMBL/GenBank/DDBJ databases">
        <authorList>
            <consortium name="DOE Joint Genome Institute"/>
            <person name="Ahrendt S."/>
            <person name="Riley R."/>
            <person name="Andreopoulos W."/>
            <person name="Labutti K."/>
            <person name="Pangilinan J."/>
            <person name="Ruiz-Duenas F.J."/>
            <person name="Barrasa J.M."/>
            <person name="Sanchez-Garcia M."/>
            <person name="Camarero S."/>
            <person name="Miyauchi S."/>
            <person name="Serrano A."/>
            <person name="Linde D."/>
            <person name="Babiker R."/>
            <person name="Drula E."/>
            <person name="Ayuso-Fernandez I."/>
            <person name="Pacheco R."/>
            <person name="Padilla G."/>
            <person name="Ferreira P."/>
            <person name="Barriuso J."/>
            <person name="Kellner H."/>
            <person name="Castanera R."/>
            <person name="Alfaro M."/>
            <person name="Ramirez L."/>
            <person name="Pisabarro A.G."/>
            <person name="Kuo A."/>
            <person name="Tritt A."/>
            <person name="Lipzen A."/>
            <person name="He G."/>
            <person name="Yan M."/>
            <person name="Ng V."/>
            <person name="Cullen D."/>
            <person name="Martin F."/>
            <person name="Rosso M.-N."/>
            <person name="Henrissat B."/>
            <person name="Hibbett D."/>
            <person name="Martinez A.T."/>
            <person name="Grigoriev I.V."/>
        </authorList>
    </citation>
    <scope>NUCLEOTIDE SEQUENCE</scope>
    <source>
        <strain evidence="1">ATCC 90797</strain>
    </source>
</reference>
<dbReference type="EMBL" id="MU154585">
    <property type="protein sequence ID" value="KAF9493429.1"/>
    <property type="molecule type" value="Genomic_DNA"/>
</dbReference>
<sequence>MSQSFAHLMCTGQDHFMQTDPIAGYATVYTLDQITDFIRFDRTLRQGNKTSYDPSPAGYFDFARIYNQEPLVQTKFSLFDDNRTIIISGPQKGLPTVVLGGNTIDATAHVMLTPIPKHNT</sequence>
<keyword evidence="2" id="KW-1185">Reference proteome</keyword>
<comment type="caution">
    <text evidence="1">The sequence shown here is derived from an EMBL/GenBank/DDBJ whole genome shotgun (WGS) entry which is preliminary data.</text>
</comment>
<gene>
    <name evidence="1" type="ORF">BDN71DRAFT_1432452</name>
</gene>
<dbReference type="Proteomes" id="UP000807025">
    <property type="component" value="Unassembled WGS sequence"/>
</dbReference>
<name>A0A9P5ZT17_PLEER</name>
<dbReference type="AlphaFoldDB" id="A0A9P5ZT17"/>
<evidence type="ECO:0000313" key="1">
    <source>
        <dbReference type="EMBL" id="KAF9493429.1"/>
    </source>
</evidence>
<evidence type="ECO:0000313" key="2">
    <source>
        <dbReference type="Proteomes" id="UP000807025"/>
    </source>
</evidence>